<comment type="caution">
    <text evidence="2">The sequence shown here is derived from an EMBL/GenBank/DDBJ whole genome shotgun (WGS) entry which is preliminary data.</text>
</comment>
<dbReference type="AlphaFoldDB" id="A0A4R2IF34"/>
<keyword evidence="1" id="KW-0732">Signal</keyword>
<sequence>MSINTSVAATAIACALAHAPTADAQAVAWRAVAGQSGSVATANLPAGVDRSYSDASIGSAGAGMVGLRVSSPSASSGYWARRNGVLTRYVQTGVTGALGPGRGAGEASHVFLSYVNGWSEAGPDGQRVFAARAGDPALGDPEASWGLWRWDGTKNIEIARALTDSVLGPGLGAGWRFQNASGFAGARMLAGGRALLVGTVTTPTTASRDVVVLHVPGSGNVPCALEDSTDPALSPGLVAGDSFPADWNGSLAAFAVSADDHVYARLSTSNSREGIWQLCDGAPRALVADEVTGALGPDLGVSTAYFSSFYGPPKPADAGRVFFVATGRLAQGGASFGGLFHHDAGGNHPLALNGDTGAYSPHWLDATFTSIDETTLTAAGEWAAFEANMRTGDGAAPTGLFRVRPGQAPEPVAIIGADVPYAPEENHTWSNLRASAVLANGDILLEAYTSPGNEYALWLLKRGAAPRRVLRAGDIAIVPTASGNVQAAINNFTLAGGAGIGQYDRGGDSWIGADGTILASASVNGYGSVLLMATPSNPIDLIFRNGYDG</sequence>
<name>A0A4R2IF34_9GAMM</name>
<accession>A0A4R2IF34</accession>
<gene>
    <name evidence="2" type="ORF">EV148_101695</name>
</gene>
<feature type="signal peptide" evidence="1">
    <location>
        <begin position="1"/>
        <end position="24"/>
    </location>
</feature>
<keyword evidence="3" id="KW-1185">Reference proteome</keyword>
<evidence type="ECO:0000313" key="2">
    <source>
        <dbReference type="EMBL" id="TCO43274.1"/>
    </source>
</evidence>
<dbReference type="OrthoDB" id="5943153at2"/>
<dbReference type="Proteomes" id="UP000294862">
    <property type="component" value="Unassembled WGS sequence"/>
</dbReference>
<dbReference type="EMBL" id="SLWQ01000001">
    <property type="protein sequence ID" value="TCO43274.1"/>
    <property type="molecule type" value="Genomic_DNA"/>
</dbReference>
<evidence type="ECO:0008006" key="4">
    <source>
        <dbReference type="Google" id="ProtNLM"/>
    </source>
</evidence>
<proteinExistence type="predicted"/>
<organism evidence="2 3">
    <name type="scientific">Dokdonella fugitiva</name>
    <dbReference type="NCBI Taxonomy" id="328517"/>
    <lineage>
        <taxon>Bacteria</taxon>
        <taxon>Pseudomonadati</taxon>
        <taxon>Pseudomonadota</taxon>
        <taxon>Gammaproteobacteria</taxon>
        <taxon>Lysobacterales</taxon>
        <taxon>Rhodanobacteraceae</taxon>
        <taxon>Dokdonella</taxon>
    </lineage>
</organism>
<reference evidence="2 3" key="1">
    <citation type="journal article" date="2015" name="Stand. Genomic Sci.">
        <title>Genomic Encyclopedia of Bacterial and Archaeal Type Strains, Phase III: the genomes of soil and plant-associated and newly described type strains.</title>
        <authorList>
            <person name="Whitman W.B."/>
            <person name="Woyke T."/>
            <person name="Klenk H.P."/>
            <person name="Zhou Y."/>
            <person name="Lilburn T.G."/>
            <person name="Beck B.J."/>
            <person name="De Vos P."/>
            <person name="Vandamme P."/>
            <person name="Eisen J.A."/>
            <person name="Garrity G."/>
            <person name="Hugenholtz P."/>
            <person name="Kyrpides N.C."/>
        </authorList>
    </citation>
    <scope>NUCLEOTIDE SEQUENCE [LARGE SCALE GENOMIC DNA]</scope>
    <source>
        <strain evidence="2 3">A3</strain>
    </source>
</reference>
<evidence type="ECO:0000313" key="3">
    <source>
        <dbReference type="Proteomes" id="UP000294862"/>
    </source>
</evidence>
<evidence type="ECO:0000256" key="1">
    <source>
        <dbReference type="SAM" id="SignalP"/>
    </source>
</evidence>
<dbReference type="RefSeq" id="WP_131993462.1">
    <property type="nucleotide sequence ID" value="NZ_SLWQ01000001.1"/>
</dbReference>
<feature type="chain" id="PRO_5020835627" description="Delta-60 repeat protein" evidence="1">
    <location>
        <begin position="25"/>
        <end position="549"/>
    </location>
</feature>
<protein>
    <recommendedName>
        <fullName evidence="4">Delta-60 repeat protein</fullName>
    </recommendedName>
</protein>